<keyword evidence="1" id="KW-0175">Coiled coil</keyword>
<dbReference type="Proteomes" id="UP000789375">
    <property type="component" value="Unassembled WGS sequence"/>
</dbReference>
<keyword evidence="3" id="KW-1185">Reference proteome</keyword>
<sequence>MVLKKNLEKSLNDLKTKIKELEQSSKGLRSQFKHLEEKVRERDEETKANINNLEEKNREREVVSEKKQEIINELEKRIIRCSCLGIVNAITGVAGNVEAFQIFCCSRAIILTINYANAELICYKR</sequence>
<accession>A0A9N8W1X0</accession>
<feature type="coiled-coil region" evidence="1">
    <location>
        <begin position="4"/>
        <end position="73"/>
    </location>
</feature>
<evidence type="ECO:0000313" key="3">
    <source>
        <dbReference type="Proteomes" id="UP000789375"/>
    </source>
</evidence>
<comment type="caution">
    <text evidence="2">The sequence shown here is derived from an EMBL/GenBank/DDBJ whole genome shotgun (WGS) entry which is preliminary data.</text>
</comment>
<gene>
    <name evidence="2" type="ORF">FMOSSE_LOCUS2572</name>
</gene>
<reference evidence="2" key="1">
    <citation type="submission" date="2021-06" db="EMBL/GenBank/DDBJ databases">
        <authorList>
            <person name="Kallberg Y."/>
            <person name="Tangrot J."/>
            <person name="Rosling A."/>
        </authorList>
    </citation>
    <scope>NUCLEOTIDE SEQUENCE</scope>
    <source>
        <strain evidence="2">87-6 pot B 2015</strain>
    </source>
</reference>
<organism evidence="2 3">
    <name type="scientific">Funneliformis mosseae</name>
    <name type="common">Endomycorrhizal fungus</name>
    <name type="synonym">Glomus mosseae</name>
    <dbReference type="NCBI Taxonomy" id="27381"/>
    <lineage>
        <taxon>Eukaryota</taxon>
        <taxon>Fungi</taxon>
        <taxon>Fungi incertae sedis</taxon>
        <taxon>Mucoromycota</taxon>
        <taxon>Glomeromycotina</taxon>
        <taxon>Glomeromycetes</taxon>
        <taxon>Glomerales</taxon>
        <taxon>Glomeraceae</taxon>
        <taxon>Funneliformis</taxon>
    </lineage>
</organism>
<dbReference type="Gene3D" id="1.20.5.50">
    <property type="match status" value="1"/>
</dbReference>
<evidence type="ECO:0000256" key="1">
    <source>
        <dbReference type="SAM" id="Coils"/>
    </source>
</evidence>
<dbReference type="EMBL" id="CAJVPP010000344">
    <property type="protein sequence ID" value="CAG8472196.1"/>
    <property type="molecule type" value="Genomic_DNA"/>
</dbReference>
<name>A0A9N8W1X0_FUNMO</name>
<dbReference type="AlphaFoldDB" id="A0A9N8W1X0"/>
<proteinExistence type="predicted"/>
<evidence type="ECO:0000313" key="2">
    <source>
        <dbReference type="EMBL" id="CAG8472196.1"/>
    </source>
</evidence>
<protein>
    <submittedName>
        <fullName evidence="2">4563_t:CDS:1</fullName>
    </submittedName>
</protein>